<dbReference type="GO" id="GO:0005829">
    <property type="term" value="C:cytosol"/>
    <property type="evidence" value="ECO:0007669"/>
    <property type="project" value="TreeGrafter"/>
</dbReference>
<dbReference type="PANTHER" id="PTHR10996:SF178">
    <property type="entry name" value="2-HYDROXYACID DEHYDROGENASE YGL185C-RELATED"/>
    <property type="match status" value="1"/>
</dbReference>
<dbReference type="FunFam" id="3.40.50.720:FF:000213">
    <property type="entry name" value="Putative 2-hydroxyacid dehydrogenase"/>
    <property type="match status" value="1"/>
</dbReference>
<dbReference type="Pfam" id="PF00389">
    <property type="entry name" value="2-Hacid_dh"/>
    <property type="match status" value="1"/>
</dbReference>
<proteinExistence type="inferred from homology"/>
<dbReference type="AlphaFoldDB" id="A0A1X7DSS9"/>
<dbReference type="Proteomes" id="UP000192903">
    <property type="component" value="Unassembled WGS sequence"/>
</dbReference>
<accession>A0A1X7DSS9</accession>
<comment type="similarity">
    <text evidence="4">Belongs to the D-isomer specific 2-hydroxyacid dehydrogenase family.</text>
</comment>
<keyword evidence="3" id="KW-0520">NAD</keyword>
<dbReference type="InterPro" id="IPR036291">
    <property type="entry name" value="NAD(P)-bd_dom_sf"/>
</dbReference>
<name>A0A1X7DSS9_9HYPH</name>
<evidence type="ECO:0000259" key="5">
    <source>
        <dbReference type="Pfam" id="PF00389"/>
    </source>
</evidence>
<dbReference type="SUPFAM" id="SSF52283">
    <property type="entry name" value="Formate/glycerate dehydrogenase catalytic domain-like"/>
    <property type="match status" value="1"/>
</dbReference>
<dbReference type="PANTHER" id="PTHR10996">
    <property type="entry name" value="2-HYDROXYACID DEHYDROGENASE-RELATED"/>
    <property type="match status" value="1"/>
</dbReference>
<sequence length="308" mass="33071">MTHILITQPQVKSCIDALKEQFTVHNLAAAANPELLLREVGTEIRGIAGGKVSASLMEKLPRLEIIAISGVGYDSVDVATARARNIRITNTPDVLTDAVAELAIGMMIALSRRIPQGDRFIRDGKWLDGAFGNWSELKGKTLGIVGLGRIGKEIAKLATALKMQVVYHGRNRQPDQPYPYYDSVVATARASDWLVVIAPGTAETNRIISREVLEALGPNGMLVNMARGTMVDQDAMVEMLLSKQLGGAALDVFEKEPAVPEALLGLDNVVLSPHQGSRTDETRAAVGDLVVANLKAHFAGRPLVSPVV</sequence>
<dbReference type="EMBL" id="FXAF01000003">
    <property type="protein sequence ID" value="SMF20921.1"/>
    <property type="molecule type" value="Genomic_DNA"/>
</dbReference>
<dbReference type="GO" id="GO:0016618">
    <property type="term" value="F:hydroxypyruvate reductase [NAD(P)H] activity"/>
    <property type="evidence" value="ECO:0007669"/>
    <property type="project" value="TreeGrafter"/>
</dbReference>
<organism evidence="7 8">
    <name type="scientific">Xaviernesmea oryzae</name>
    <dbReference type="NCBI Taxonomy" id="464029"/>
    <lineage>
        <taxon>Bacteria</taxon>
        <taxon>Pseudomonadati</taxon>
        <taxon>Pseudomonadota</taxon>
        <taxon>Alphaproteobacteria</taxon>
        <taxon>Hyphomicrobiales</taxon>
        <taxon>Rhizobiaceae</taxon>
        <taxon>Rhizobium/Agrobacterium group</taxon>
        <taxon>Xaviernesmea</taxon>
    </lineage>
</organism>
<dbReference type="SUPFAM" id="SSF51735">
    <property type="entry name" value="NAD(P)-binding Rossmann-fold domains"/>
    <property type="match status" value="1"/>
</dbReference>
<dbReference type="InterPro" id="IPR006139">
    <property type="entry name" value="D-isomer_2_OHA_DH_cat_dom"/>
</dbReference>
<reference evidence="8" key="1">
    <citation type="submission" date="2017-04" db="EMBL/GenBank/DDBJ databases">
        <authorList>
            <person name="Varghese N."/>
            <person name="Submissions S."/>
        </authorList>
    </citation>
    <scope>NUCLEOTIDE SEQUENCE [LARGE SCALE GENOMIC DNA]</scope>
    <source>
        <strain evidence="8">B4P</strain>
    </source>
</reference>
<protein>
    <submittedName>
        <fullName evidence="7">Lactate dehydrogenase</fullName>
    </submittedName>
</protein>
<evidence type="ECO:0000259" key="6">
    <source>
        <dbReference type="Pfam" id="PF02826"/>
    </source>
</evidence>
<feature type="domain" description="D-isomer specific 2-hydroxyacid dehydrogenase catalytic" evidence="5">
    <location>
        <begin position="5"/>
        <end position="307"/>
    </location>
</feature>
<dbReference type="Pfam" id="PF02826">
    <property type="entry name" value="2-Hacid_dh_C"/>
    <property type="match status" value="1"/>
</dbReference>
<evidence type="ECO:0000256" key="1">
    <source>
        <dbReference type="ARBA" id="ARBA00022857"/>
    </source>
</evidence>
<dbReference type="STRING" id="464029.SAMN02982989_5801"/>
<keyword evidence="1" id="KW-0521">NADP</keyword>
<keyword evidence="8" id="KW-1185">Reference proteome</keyword>
<feature type="domain" description="D-isomer specific 2-hydroxyacid dehydrogenase NAD-binding" evidence="6">
    <location>
        <begin position="104"/>
        <end position="276"/>
    </location>
</feature>
<keyword evidence="2 4" id="KW-0560">Oxidoreductase</keyword>
<dbReference type="GO" id="GO:0030267">
    <property type="term" value="F:glyoxylate reductase (NADPH) activity"/>
    <property type="evidence" value="ECO:0007669"/>
    <property type="project" value="TreeGrafter"/>
</dbReference>
<dbReference type="GO" id="GO:0051287">
    <property type="term" value="F:NAD binding"/>
    <property type="evidence" value="ECO:0007669"/>
    <property type="project" value="InterPro"/>
</dbReference>
<dbReference type="InterPro" id="IPR050223">
    <property type="entry name" value="D-isomer_2-hydroxyacid_DH"/>
</dbReference>
<evidence type="ECO:0000313" key="8">
    <source>
        <dbReference type="Proteomes" id="UP000192903"/>
    </source>
</evidence>
<gene>
    <name evidence="7" type="ORF">SAMN02982989_5801</name>
</gene>
<evidence type="ECO:0000313" key="7">
    <source>
        <dbReference type="EMBL" id="SMF20921.1"/>
    </source>
</evidence>
<dbReference type="InterPro" id="IPR006140">
    <property type="entry name" value="D-isomer_DH_NAD-bd"/>
</dbReference>
<dbReference type="CDD" id="cd12156">
    <property type="entry name" value="HPPR"/>
    <property type="match status" value="1"/>
</dbReference>
<evidence type="ECO:0000256" key="2">
    <source>
        <dbReference type="ARBA" id="ARBA00023002"/>
    </source>
</evidence>
<dbReference type="Gene3D" id="3.40.50.720">
    <property type="entry name" value="NAD(P)-binding Rossmann-like Domain"/>
    <property type="match status" value="2"/>
</dbReference>
<evidence type="ECO:0000256" key="3">
    <source>
        <dbReference type="ARBA" id="ARBA00023027"/>
    </source>
</evidence>
<evidence type="ECO:0000256" key="4">
    <source>
        <dbReference type="RuleBase" id="RU003719"/>
    </source>
</evidence>